<protein>
    <recommendedName>
        <fullName evidence="2">WW domain-containing protein</fullName>
    </recommendedName>
</protein>
<feature type="compositionally biased region" description="Basic and acidic residues" evidence="1">
    <location>
        <begin position="279"/>
        <end position="297"/>
    </location>
</feature>
<dbReference type="InterPro" id="IPR001202">
    <property type="entry name" value="WW_dom"/>
</dbReference>
<dbReference type="PROSITE" id="PS50020">
    <property type="entry name" value="WW_DOMAIN_2"/>
    <property type="match status" value="1"/>
</dbReference>
<dbReference type="CDD" id="cd00201">
    <property type="entry name" value="WW"/>
    <property type="match status" value="1"/>
</dbReference>
<reference evidence="3" key="1">
    <citation type="submission" date="2021-01" db="EMBL/GenBank/DDBJ databases">
        <authorList>
            <person name="Corre E."/>
            <person name="Pelletier E."/>
            <person name="Niang G."/>
            <person name="Scheremetjew M."/>
            <person name="Finn R."/>
            <person name="Kale V."/>
            <person name="Holt S."/>
            <person name="Cochrane G."/>
            <person name="Meng A."/>
            <person name="Brown T."/>
            <person name="Cohen L."/>
        </authorList>
    </citation>
    <scope>NUCLEOTIDE SEQUENCE</scope>
</reference>
<dbReference type="SUPFAM" id="SSF51045">
    <property type="entry name" value="WW domain"/>
    <property type="match status" value="1"/>
</dbReference>
<evidence type="ECO:0000313" key="3">
    <source>
        <dbReference type="EMBL" id="CAD8842884.1"/>
    </source>
</evidence>
<organism evidence="3">
    <name type="scientific">Noctiluca scintillans</name>
    <name type="common">Sea sparkle</name>
    <name type="synonym">Red tide dinoflagellate</name>
    <dbReference type="NCBI Taxonomy" id="2966"/>
    <lineage>
        <taxon>Eukaryota</taxon>
        <taxon>Sar</taxon>
        <taxon>Alveolata</taxon>
        <taxon>Dinophyceae</taxon>
        <taxon>Noctilucales</taxon>
        <taxon>Noctilucaceae</taxon>
        <taxon>Noctiluca</taxon>
    </lineage>
</organism>
<dbReference type="SMART" id="SM00456">
    <property type="entry name" value="WW"/>
    <property type="match status" value="1"/>
</dbReference>
<evidence type="ECO:0000256" key="1">
    <source>
        <dbReference type="SAM" id="MobiDB-lite"/>
    </source>
</evidence>
<dbReference type="EMBL" id="HBFQ01024382">
    <property type="protein sequence ID" value="CAD8842884.1"/>
    <property type="molecule type" value="Transcribed_RNA"/>
</dbReference>
<dbReference type="Gene3D" id="2.20.70.10">
    <property type="match status" value="1"/>
</dbReference>
<feature type="region of interest" description="Disordered" evidence="1">
    <location>
        <begin position="277"/>
        <end position="297"/>
    </location>
</feature>
<dbReference type="PROSITE" id="PS01159">
    <property type="entry name" value="WW_DOMAIN_1"/>
    <property type="match status" value="1"/>
</dbReference>
<proteinExistence type="predicted"/>
<sequence>MPGARSGKHSLKHISGRTYVGASASQKVRAAEWTGQFPTSSRGAPWVNNVDYDYNKPWFERRDEDYYCLLCRAYATEGHVTSDRHLQRESCPSYYGFPGGEEDTRFSHPWFEKIGGEWHCHLCDVVATEGHITSERHVRRQQYPESYGYPSQKKPEGDPSINRVDEGSSTSRGALWVTNIDYDKPWFERRDGDYYCLLCWAYATEGHVMSNRHVQRESCPSYYGFQSGKQDTQFDHPWYEKVSGEWFCHLCDARATEEHLNSERHVRRQLCPERYGYSSERRPDTSTDRSTEWRREVPGDRGTIQQFPEQSIVSSAQSALPRVAHTRLPAPDLPEPWCSYWSEAYQRYYYHNEDTGATTWQQPCGIPVGTYDC</sequence>
<gene>
    <name evidence="3" type="ORF">NSCI0253_LOCUS17232</name>
</gene>
<name>A0A7S1A4X4_NOCSC</name>
<accession>A0A7S1A4X4</accession>
<evidence type="ECO:0000259" key="2">
    <source>
        <dbReference type="PROSITE" id="PS50020"/>
    </source>
</evidence>
<dbReference type="InterPro" id="IPR036020">
    <property type="entry name" value="WW_dom_sf"/>
</dbReference>
<feature type="region of interest" description="Disordered" evidence="1">
    <location>
        <begin position="143"/>
        <end position="168"/>
    </location>
</feature>
<dbReference type="AlphaFoldDB" id="A0A7S1A4X4"/>
<dbReference type="Pfam" id="PF00397">
    <property type="entry name" value="WW"/>
    <property type="match status" value="1"/>
</dbReference>
<feature type="domain" description="WW" evidence="2">
    <location>
        <begin position="331"/>
        <end position="365"/>
    </location>
</feature>